<evidence type="ECO:0000259" key="4">
    <source>
        <dbReference type="PROSITE" id="PS51379"/>
    </source>
</evidence>
<dbReference type="PROSITE" id="PS00198">
    <property type="entry name" value="4FE4S_FER_1"/>
    <property type="match status" value="1"/>
</dbReference>
<evidence type="ECO:0000313" key="5">
    <source>
        <dbReference type="EMBL" id="GAA6270077.1"/>
    </source>
</evidence>
<gene>
    <name evidence="5" type="ORF">F130042H8_31370</name>
</gene>
<dbReference type="PANTHER" id="PTHR43193:SF2">
    <property type="entry name" value="POLYFERREDOXIN PROTEIN FWDF"/>
    <property type="match status" value="1"/>
</dbReference>
<dbReference type="RefSeq" id="WP_390470752.1">
    <property type="nucleotide sequence ID" value="NZ_BAABXL010000001.1"/>
</dbReference>
<accession>A0ABQ0B1A8</accession>
<feature type="domain" description="4Fe-4S ferredoxin-type" evidence="4">
    <location>
        <begin position="37"/>
        <end position="67"/>
    </location>
</feature>
<comment type="caution">
    <text evidence="5">The sequence shown here is derived from an EMBL/GenBank/DDBJ whole genome shotgun (WGS) entry which is preliminary data.</text>
</comment>
<dbReference type="PANTHER" id="PTHR43193">
    <property type="match status" value="1"/>
</dbReference>
<dbReference type="PROSITE" id="PS51379">
    <property type="entry name" value="4FE4S_FER_2"/>
    <property type="match status" value="2"/>
</dbReference>
<dbReference type="Pfam" id="PF04432">
    <property type="entry name" value="FrhB_FdhB_C"/>
    <property type="match status" value="1"/>
</dbReference>
<dbReference type="Gene3D" id="3.30.70.20">
    <property type="match status" value="1"/>
</dbReference>
<reference evidence="5 6" key="1">
    <citation type="submission" date="2024-04" db="EMBL/GenBank/DDBJ databases">
        <title>Defined microbial consortia suppress multidrug-resistant proinflammatory Enterobacteriaceae via ecological control.</title>
        <authorList>
            <person name="Furuichi M."/>
            <person name="Kawaguchi T."/>
            <person name="Pust M."/>
            <person name="Yasuma K."/>
            <person name="Plichta D."/>
            <person name="Hasegawa N."/>
            <person name="Ohya T."/>
            <person name="Bhattarai S."/>
            <person name="Sasajima S."/>
            <person name="Aoto Y."/>
            <person name="Tuganbaev T."/>
            <person name="Yaginuma M."/>
            <person name="Ueda M."/>
            <person name="Okahashi N."/>
            <person name="Amafuji K."/>
            <person name="Kiridooshi Y."/>
            <person name="Sugita K."/>
            <person name="Strazar M."/>
            <person name="Skelly A."/>
            <person name="Suda W."/>
            <person name="Hattori M."/>
            <person name="Nakamoto N."/>
            <person name="Caballero S."/>
            <person name="Norman J."/>
            <person name="Olle B."/>
            <person name="Tanoue T."/>
            <person name="Arita M."/>
            <person name="Bucci V."/>
            <person name="Atarashi K."/>
            <person name="Xavier R."/>
            <person name="Honda K."/>
        </authorList>
    </citation>
    <scope>NUCLEOTIDE SEQUENCE [LARGE SCALE GENOMIC DNA]</scope>
    <source>
        <strain evidence="6">f13</strain>
    </source>
</reference>
<name>A0ABQ0B1A8_9FIRM</name>
<evidence type="ECO:0000313" key="6">
    <source>
        <dbReference type="Proteomes" id="UP001600894"/>
    </source>
</evidence>
<keyword evidence="2" id="KW-0408">Iron</keyword>
<keyword evidence="1" id="KW-0479">Metal-binding</keyword>
<sequence length="405" mass="45727">MGIVLFENKKSCCGCGACANICPKGAITIKPDELGFSYPVINSELCVSCGACKKVCLYQNEAPLHNPICAYAAVNREQTQLEKSASGGVFAAIATYIVEKRGIIFGATLDFENGHPIAHLIGVEDLNQLSRIQGSKYVQCAVEETYKQAKKYLDEERKVLFSGTPCQIAGLYGYLKKNYSNLWTIDVICHGVPNQKFFDDFISLERKNHGGLPIGYSFRDKKRGWGMNTRLDLKGSSGKAKSVYTPARLTSYNTLFLDGDTYRENCYECPYACKKRVADITIGDFWGIEHEHHELLRKAEFDEKKGISCVIVNTPKGMELLGEMKQKFYLCESSFEKIANKNGQLNHPSVQSDRRKVVMEVYRKLGYDGVEKWFHKKYKKQIAIHSIYNAIPRKIRIALKSVLQR</sequence>
<feature type="domain" description="4Fe-4S ferredoxin-type" evidence="4">
    <location>
        <begin position="2"/>
        <end position="32"/>
    </location>
</feature>
<organism evidence="5 6">
    <name type="scientific">Enterocloster alcoholdehydrogenati</name>
    <dbReference type="NCBI Taxonomy" id="2547410"/>
    <lineage>
        <taxon>Bacteria</taxon>
        <taxon>Bacillati</taxon>
        <taxon>Bacillota</taxon>
        <taxon>Clostridia</taxon>
        <taxon>Lachnospirales</taxon>
        <taxon>Lachnospiraceae</taxon>
        <taxon>Enterocloster</taxon>
    </lineage>
</organism>
<evidence type="ECO:0000256" key="3">
    <source>
        <dbReference type="ARBA" id="ARBA00023014"/>
    </source>
</evidence>
<dbReference type="Pfam" id="PF12838">
    <property type="entry name" value="Fer4_7"/>
    <property type="match status" value="1"/>
</dbReference>
<dbReference type="InterPro" id="IPR017896">
    <property type="entry name" value="4Fe4S_Fe-S-bd"/>
</dbReference>
<evidence type="ECO:0000256" key="2">
    <source>
        <dbReference type="ARBA" id="ARBA00023004"/>
    </source>
</evidence>
<dbReference type="Proteomes" id="UP001600894">
    <property type="component" value="Unassembled WGS sequence"/>
</dbReference>
<dbReference type="SUPFAM" id="SSF54862">
    <property type="entry name" value="4Fe-4S ferredoxins"/>
    <property type="match status" value="1"/>
</dbReference>
<proteinExistence type="predicted"/>
<evidence type="ECO:0000256" key="1">
    <source>
        <dbReference type="ARBA" id="ARBA00022723"/>
    </source>
</evidence>
<protein>
    <submittedName>
        <fullName evidence="5">Coenzyme F420 hydrogenase/dehydrogenase, beta subunit C-terminal domain</fullName>
    </submittedName>
</protein>
<dbReference type="InterPro" id="IPR052977">
    <property type="entry name" value="Polyferredoxin-like_ET"/>
</dbReference>
<dbReference type="InterPro" id="IPR007525">
    <property type="entry name" value="FrhB_FdhB_C"/>
</dbReference>
<dbReference type="InterPro" id="IPR017900">
    <property type="entry name" value="4Fe4S_Fe_S_CS"/>
</dbReference>
<dbReference type="EMBL" id="BAABXL010000001">
    <property type="protein sequence ID" value="GAA6270077.1"/>
    <property type="molecule type" value="Genomic_DNA"/>
</dbReference>
<keyword evidence="6" id="KW-1185">Reference proteome</keyword>
<keyword evidence="3" id="KW-0411">Iron-sulfur</keyword>